<accession>A0A816JVR5</accession>
<reference evidence="1" key="1">
    <citation type="submission" date="2021-01" db="EMBL/GenBank/DDBJ databases">
        <authorList>
            <consortium name="Genoscope - CEA"/>
            <person name="William W."/>
        </authorList>
    </citation>
    <scope>NUCLEOTIDE SEQUENCE</scope>
</reference>
<dbReference type="EMBL" id="HG994368">
    <property type="protein sequence ID" value="CAF1863417.1"/>
    <property type="molecule type" value="Genomic_DNA"/>
</dbReference>
<name>A0A816JVR5_BRANA</name>
<proteinExistence type="predicted"/>
<sequence length="106" mass="12327">MSRDLTSLILSLSSEFFFNSFMSLDISDLLLFRFITFSYLLSPSHHYTVTSPMLKLTVMSSPHVCYSSPPLHICYNSPSFQSMEKRKIHDAIEEEEKQKEREGIKK</sequence>
<evidence type="ECO:0000313" key="1">
    <source>
        <dbReference type="EMBL" id="CAF1863417.1"/>
    </source>
</evidence>
<protein>
    <submittedName>
        <fullName evidence="1">(rape) hypothetical protein</fullName>
    </submittedName>
</protein>
<dbReference type="Proteomes" id="UP001295469">
    <property type="component" value="Chromosome C04"/>
</dbReference>
<organism evidence="1">
    <name type="scientific">Brassica napus</name>
    <name type="common">Rape</name>
    <dbReference type="NCBI Taxonomy" id="3708"/>
    <lineage>
        <taxon>Eukaryota</taxon>
        <taxon>Viridiplantae</taxon>
        <taxon>Streptophyta</taxon>
        <taxon>Embryophyta</taxon>
        <taxon>Tracheophyta</taxon>
        <taxon>Spermatophyta</taxon>
        <taxon>Magnoliopsida</taxon>
        <taxon>eudicotyledons</taxon>
        <taxon>Gunneridae</taxon>
        <taxon>Pentapetalae</taxon>
        <taxon>rosids</taxon>
        <taxon>malvids</taxon>
        <taxon>Brassicales</taxon>
        <taxon>Brassicaceae</taxon>
        <taxon>Brassiceae</taxon>
        <taxon>Brassica</taxon>
    </lineage>
</organism>
<gene>
    <name evidence="1" type="ORF">DARMORV10_C04P57430.1</name>
</gene>
<dbReference type="AlphaFoldDB" id="A0A816JVR5"/>